<feature type="domain" description="Folliculin-interacting protein N-terminal" evidence="2">
    <location>
        <begin position="416"/>
        <end position="564"/>
    </location>
</feature>
<feature type="compositionally biased region" description="Basic and acidic residues" evidence="1">
    <location>
        <begin position="120"/>
        <end position="130"/>
    </location>
</feature>
<feature type="compositionally biased region" description="Polar residues" evidence="1">
    <location>
        <begin position="1"/>
        <end position="14"/>
    </location>
</feature>
<proteinExistence type="predicted"/>
<feature type="region of interest" description="Disordered" evidence="1">
    <location>
        <begin position="1396"/>
        <end position="1431"/>
    </location>
</feature>
<dbReference type="GO" id="GO:0005737">
    <property type="term" value="C:cytoplasm"/>
    <property type="evidence" value="ECO:0007669"/>
    <property type="project" value="TreeGrafter"/>
</dbReference>
<feature type="region of interest" description="Disordered" evidence="1">
    <location>
        <begin position="1459"/>
        <end position="1479"/>
    </location>
</feature>
<feature type="compositionally biased region" description="Polar residues" evidence="1">
    <location>
        <begin position="781"/>
        <end position="791"/>
    </location>
</feature>
<feature type="compositionally biased region" description="Polar residues" evidence="1">
    <location>
        <begin position="102"/>
        <end position="115"/>
    </location>
</feature>
<dbReference type="GO" id="GO:0003700">
    <property type="term" value="F:DNA-binding transcription factor activity"/>
    <property type="evidence" value="ECO:0007669"/>
    <property type="project" value="InterPro"/>
</dbReference>
<dbReference type="Pfam" id="PF14636">
    <property type="entry name" value="FNIP_N"/>
    <property type="match status" value="1"/>
</dbReference>
<feature type="region of interest" description="Disordered" evidence="1">
    <location>
        <begin position="1"/>
        <end position="28"/>
    </location>
</feature>
<gene>
    <name evidence="3" type="ORF">HETSPECPRED_001959</name>
</gene>
<reference evidence="3" key="1">
    <citation type="submission" date="2021-03" db="EMBL/GenBank/DDBJ databases">
        <authorList>
            <person name="Tagirdzhanova G."/>
        </authorList>
    </citation>
    <scope>NUCLEOTIDE SEQUENCE</scope>
</reference>
<feature type="compositionally biased region" description="Polar residues" evidence="1">
    <location>
        <begin position="1097"/>
        <end position="1112"/>
    </location>
</feature>
<dbReference type="InterPro" id="IPR046347">
    <property type="entry name" value="bZIP_sf"/>
</dbReference>
<feature type="region of interest" description="Disordered" evidence="1">
    <location>
        <begin position="777"/>
        <end position="802"/>
    </location>
</feature>
<dbReference type="CDD" id="cd14688">
    <property type="entry name" value="bZIP_YAP"/>
    <property type="match status" value="1"/>
</dbReference>
<keyword evidence="4" id="KW-1185">Reference proteome</keyword>
<feature type="region of interest" description="Disordered" evidence="1">
    <location>
        <begin position="288"/>
        <end position="315"/>
    </location>
</feature>
<feature type="region of interest" description="Disordered" evidence="1">
    <location>
        <begin position="84"/>
        <end position="150"/>
    </location>
</feature>
<feature type="region of interest" description="Disordered" evidence="1">
    <location>
        <begin position="1354"/>
        <end position="1377"/>
    </location>
</feature>
<feature type="region of interest" description="Disordered" evidence="1">
    <location>
        <begin position="559"/>
        <end position="609"/>
    </location>
</feature>
<sequence length="1496" mass="163282">MGSQASPETPASCTNAARIRNNQRRSRARRKEYIQELEDKIRMYEQQGVQVAKEIQEAARAVVEENKMLKAELERLRNQQGMATSLNSSGDLPLSALGSGEHGNSSASQLGQCLRSTRPAFEESYRDESRGAPIVEEGSGSIGDDDITASTRYRPSKSMVNLAVPDGEIAIHQQEPKQIYPSQVVDSNEVCSAVSEGFGEDNDTSSCAFAVEVLTNMRAGVTVEDVRADLGCTSDFDQCSVKHSALFNAVDRYTNRAGNPQEHPPPPSPPGLLAELIRALCDERASITGAAPLPSSTHPPCLESTRGTRRSPGMVDDIESSSPIFNLTMFLELPISGLHRLFNTLPPSSHLSRERSSVEALTEESHTYELLYPDYEALLGPQHKIYPFSQPDPTSVASAAGSYDDWGDLDIQSSRDVRLLIAQDGNAMAQQPRILFDSQPAASPRPPSGAGSSSGRAKADTSIEKQDSKEMGQTPRAPRKVSNSGKDSKSLAAYQSSPSSPESDTRSAFWTSQNRRNGVRYSVIEEESSQARFSREGREETDALLGCMFGQTGLPLVSDTKLHINPPRSMTSRDSYPLSKSPDPVASRLFPKKRTPLTRSMTAEDFQNSPIASNEHADMRHPTQHSKGPSILITQLFSVDFPTSAVAKETKDKDGFESADDKAKQIKVPKYGVAILIQLPTVKRQNIPSASQSQQRFRLGTSHEESDHLAAVRDRLIHDASYLDNDDSTIIDQDVERIVAHWSVLTRVVALFEAVARSAIIQRLRDLSGHELAVVPGTKIKPQSSRKTSVPQKKHKQPSQRTIQLPSQALQDSITVSKSASEMGQRVASALKTRRVITGQGRWGVWREEARWVGRWAGSKEQNFFLFNLLTAFLGNHTEWLESLRPSWSDYRRIERTSRESDLIKHRTVVVSADKMAARRLVFLLSAFLPRSYVLPQPEVPGRPLSSRSSTGLSRSPPAGVPIPRERSLRRTINRKPRGNRSGSPIHLHERSISFNTQYPSTEEDVGVTSNQRVFGHNRRTSDTRSVRSLALPIPTSDANTRKGSVTTVSTFIPDSVPVPHFASPPAGTGGTSAAPRPGSSGSLASLSLRRTLSRSESNGESLSPESPSASRWGSMLSGFWSTRRGSSTDRSDPMGSPREGLGISGLPYSSSPGKLAKMITDLDVQSVTVCPENDRETLHGTPSPGTITEEAIADRHGATAARDIPERAQGEEFPMKLSIDTNDGVVDIDLPTADSCSSSVESSMSSPKAPKSTSSSFNDHSSIYGRTSHHKRPSLPAASPPAADVAGYLKSFHPDFALQAVRPYKDLKEEIKASMHAEATSDAIATAVGDEIYTTLIADTTTFTITRLTFRRQPTESSTGVPSGSKVESDEVTEEPLMDLDPTLIAAVERVIAHSQPSSVTHSRAPSPTRLHPSKHDGHTQETSTPQLEVSRSECRALVIGALEQVARSVTAEQQSWKRRGVGMDGQDRGKNVALEPDSTLREGVRRWLNEVGRQ</sequence>
<evidence type="ECO:0000259" key="2">
    <source>
        <dbReference type="Pfam" id="PF14636"/>
    </source>
</evidence>
<dbReference type="OrthoDB" id="5428015at2759"/>
<evidence type="ECO:0000313" key="4">
    <source>
        <dbReference type="Proteomes" id="UP000664521"/>
    </source>
</evidence>
<comment type="caution">
    <text evidence="3">The sequence shown here is derived from an EMBL/GenBank/DDBJ whole genome shotgun (WGS) entry which is preliminary data.</text>
</comment>
<dbReference type="Proteomes" id="UP000664521">
    <property type="component" value="Unassembled WGS sequence"/>
</dbReference>
<feature type="compositionally biased region" description="Polar residues" evidence="1">
    <location>
        <begin position="597"/>
        <end position="609"/>
    </location>
</feature>
<feature type="compositionally biased region" description="Basic and acidic residues" evidence="1">
    <location>
        <begin position="457"/>
        <end position="470"/>
    </location>
</feature>
<feature type="compositionally biased region" description="Basic residues" evidence="1">
    <location>
        <begin position="970"/>
        <end position="979"/>
    </location>
</feature>
<feature type="compositionally biased region" description="Polar residues" evidence="1">
    <location>
        <begin position="1396"/>
        <end position="1407"/>
    </location>
</feature>
<feature type="compositionally biased region" description="Polar residues" evidence="1">
    <location>
        <begin position="1422"/>
        <end position="1431"/>
    </location>
</feature>
<feature type="region of interest" description="Disordered" evidence="1">
    <location>
        <begin position="1231"/>
        <end position="1283"/>
    </location>
</feature>
<dbReference type="Gene3D" id="1.20.5.170">
    <property type="match status" value="1"/>
</dbReference>
<dbReference type="EMBL" id="CAJPDS010000014">
    <property type="protein sequence ID" value="CAF9914356.1"/>
    <property type="molecule type" value="Genomic_DNA"/>
</dbReference>
<dbReference type="InterPro" id="IPR028084">
    <property type="entry name" value="FNIP_N_dom"/>
</dbReference>
<protein>
    <recommendedName>
        <fullName evidence="2">Folliculin-interacting protein N-terminal domain-containing protein</fullName>
    </recommendedName>
</protein>
<dbReference type="SUPFAM" id="SSF57959">
    <property type="entry name" value="Leucine zipper domain"/>
    <property type="match status" value="1"/>
</dbReference>
<dbReference type="PANTHER" id="PTHR21634:SF9">
    <property type="entry name" value="RE13835P"/>
    <property type="match status" value="1"/>
</dbReference>
<dbReference type="GO" id="GO:0051087">
    <property type="term" value="F:protein-folding chaperone binding"/>
    <property type="evidence" value="ECO:0007669"/>
    <property type="project" value="TreeGrafter"/>
</dbReference>
<evidence type="ECO:0000313" key="3">
    <source>
        <dbReference type="EMBL" id="CAF9914356.1"/>
    </source>
</evidence>
<accession>A0A8H3EX98</accession>
<dbReference type="GO" id="GO:0042030">
    <property type="term" value="F:ATPase inhibitor activity"/>
    <property type="evidence" value="ECO:0007669"/>
    <property type="project" value="TreeGrafter"/>
</dbReference>
<feature type="region of interest" description="Disordered" evidence="1">
    <location>
        <begin position="438"/>
        <end position="511"/>
    </location>
</feature>
<feature type="compositionally biased region" description="Low complexity" evidence="1">
    <location>
        <begin position="1236"/>
        <end position="1257"/>
    </location>
</feature>
<feature type="compositionally biased region" description="Low complexity" evidence="1">
    <location>
        <begin position="942"/>
        <end position="958"/>
    </location>
</feature>
<organism evidence="3 4">
    <name type="scientific">Heterodermia speciosa</name>
    <dbReference type="NCBI Taxonomy" id="116794"/>
    <lineage>
        <taxon>Eukaryota</taxon>
        <taxon>Fungi</taxon>
        <taxon>Dikarya</taxon>
        <taxon>Ascomycota</taxon>
        <taxon>Pezizomycotina</taxon>
        <taxon>Lecanoromycetes</taxon>
        <taxon>OSLEUM clade</taxon>
        <taxon>Lecanoromycetidae</taxon>
        <taxon>Caliciales</taxon>
        <taxon>Physciaceae</taxon>
        <taxon>Heterodermia</taxon>
    </lineage>
</organism>
<evidence type="ECO:0000256" key="1">
    <source>
        <dbReference type="SAM" id="MobiDB-lite"/>
    </source>
</evidence>
<dbReference type="PANTHER" id="PTHR21634">
    <property type="entry name" value="RE13835P"/>
    <property type="match status" value="1"/>
</dbReference>
<name>A0A8H3EX98_9LECA</name>
<feature type="region of interest" description="Disordered" evidence="1">
    <location>
        <begin position="939"/>
        <end position="1030"/>
    </location>
</feature>
<feature type="compositionally biased region" description="Low complexity" evidence="1">
    <location>
        <begin position="1072"/>
        <end position="1091"/>
    </location>
</feature>
<feature type="region of interest" description="Disordered" evidence="1">
    <location>
        <begin position="1052"/>
        <end position="1150"/>
    </location>
</feature>